<dbReference type="NCBIfam" id="NF047658">
    <property type="entry name" value="HYC_CC_PP"/>
    <property type="match status" value="1"/>
</dbReference>
<gene>
    <name evidence="2" type="ORF">F8C67_11635</name>
</gene>
<dbReference type="AlphaFoldDB" id="A0A6N6RE76"/>
<dbReference type="InterPro" id="IPR058060">
    <property type="entry name" value="HYC_CC_PP"/>
</dbReference>
<dbReference type="RefSeq" id="WP_151668027.1">
    <property type="nucleotide sequence ID" value="NZ_WBVO01000010.1"/>
</dbReference>
<dbReference type="Pfam" id="PF26622">
    <property type="entry name" value="DUF8199"/>
    <property type="match status" value="1"/>
</dbReference>
<sequence>MKWLKSISLTLLILISNSGIAANYHWCAGELMEASISWGTEKLSCGMSEMDTCPIPATPSEEDTLSNLSCCDHTSHILSVDDELRKSDVSVDNITLHFIIAFATSITSTHSQKEVLGYDISHRPSTHRIPFYIIHCSYLI</sequence>
<dbReference type="EMBL" id="WBVO01000010">
    <property type="protein sequence ID" value="KAB2807685.1"/>
    <property type="molecule type" value="Genomic_DNA"/>
</dbReference>
<feature type="signal peptide" evidence="1">
    <location>
        <begin position="1"/>
        <end position="21"/>
    </location>
</feature>
<proteinExistence type="predicted"/>
<accession>A0A6N6RE76</accession>
<comment type="caution">
    <text evidence="2">The sequence shown here is derived from an EMBL/GenBank/DDBJ whole genome shotgun (WGS) entry which is preliminary data.</text>
</comment>
<protein>
    <recommendedName>
        <fullName evidence="4">Secreted protein</fullName>
    </recommendedName>
</protein>
<evidence type="ECO:0000313" key="2">
    <source>
        <dbReference type="EMBL" id="KAB2807685.1"/>
    </source>
</evidence>
<reference evidence="2 3" key="1">
    <citation type="submission" date="2019-09" db="EMBL/GenBank/DDBJ databases">
        <title>Genomes of family Cryomorphaceae.</title>
        <authorList>
            <person name="Bowman J.P."/>
        </authorList>
    </citation>
    <scope>NUCLEOTIDE SEQUENCE [LARGE SCALE GENOMIC DNA]</scope>
    <source>
        <strain evidence="2 3">LMG 25704</strain>
    </source>
</reference>
<keyword evidence="3" id="KW-1185">Reference proteome</keyword>
<evidence type="ECO:0008006" key="4">
    <source>
        <dbReference type="Google" id="ProtNLM"/>
    </source>
</evidence>
<evidence type="ECO:0000313" key="3">
    <source>
        <dbReference type="Proteomes" id="UP000468650"/>
    </source>
</evidence>
<dbReference type="InterPro" id="IPR058512">
    <property type="entry name" value="DUF8199"/>
</dbReference>
<evidence type="ECO:0000256" key="1">
    <source>
        <dbReference type="SAM" id="SignalP"/>
    </source>
</evidence>
<keyword evidence="1" id="KW-0732">Signal</keyword>
<dbReference type="OrthoDB" id="1493875at2"/>
<dbReference type="Proteomes" id="UP000468650">
    <property type="component" value="Unassembled WGS sequence"/>
</dbReference>
<organism evidence="2 3">
    <name type="scientific">Phaeocystidibacter luteus</name>
    <dbReference type="NCBI Taxonomy" id="911197"/>
    <lineage>
        <taxon>Bacteria</taxon>
        <taxon>Pseudomonadati</taxon>
        <taxon>Bacteroidota</taxon>
        <taxon>Flavobacteriia</taxon>
        <taxon>Flavobacteriales</taxon>
        <taxon>Phaeocystidibacteraceae</taxon>
        <taxon>Phaeocystidibacter</taxon>
    </lineage>
</organism>
<name>A0A6N6RE76_9FLAO</name>
<feature type="chain" id="PRO_5026686586" description="Secreted protein" evidence="1">
    <location>
        <begin position="22"/>
        <end position="140"/>
    </location>
</feature>